<dbReference type="EMBL" id="CAWUPB010001160">
    <property type="protein sequence ID" value="CAK7342316.1"/>
    <property type="molecule type" value="Genomic_DNA"/>
</dbReference>
<sequence length="79" mass="9136">MVTPTMVNYDTIRESKFSMAEKRLKGYSTLQRSITSIGEWPWPRPPSKLKMDPSLNALRLTYSYGYSTIKVSTYMDYGV</sequence>
<dbReference type="Proteomes" id="UP001314170">
    <property type="component" value="Unassembled WGS sequence"/>
</dbReference>
<proteinExistence type="predicted"/>
<accession>A0AAV1S0P5</accession>
<comment type="caution">
    <text evidence="1">The sequence shown here is derived from an EMBL/GenBank/DDBJ whole genome shotgun (WGS) entry which is preliminary data.</text>
</comment>
<name>A0AAV1S0P5_9ROSI</name>
<evidence type="ECO:0000313" key="1">
    <source>
        <dbReference type="EMBL" id="CAK7342316.1"/>
    </source>
</evidence>
<dbReference type="AlphaFoldDB" id="A0AAV1S0P5"/>
<protein>
    <submittedName>
        <fullName evidence="1">Uncharacterized protein</fullName>
    </submittedName>
</protein>
<evidence type="ECO:0000313" key="2">
    <source>
        <dbReference type="Proteomes" id="UP001314170"/>
    </source>
</evidence>
<gene>
    <name evidence="1" type="ORF">DCAF_LOCUS16731</name>
</gene>
<organism evidence="1 2">
    <name type="scientific">Dovyalis caffra</name>
    <dbReference type="NCBI Taxonomy" id="77055"/>
    <lineage>
        <taxon>Eukaryota</taxon>
        <taxon>Viridiplantae</taxon>
        <taxon>Streptophyta</taxon>
        <taxon>Embryophyta</taxon>
        <taxon>Tracheophyta</taxon>
        <taxon>Spermatophyta</taxon>
        <taxon>Magnoliopsida</taxon>
        <taxon>eudicotyledons</taxon>
        <taxon>Gunneridae</taxon>
        <taxon>Pentapetalae</taxon>
        <taxon>rosids</taxon>
        <taxon>fabids</taxon>
        <taxon>Malpighiales</taxon>
        <taxon>Salicaceae</taxon>
        <taxon>Flacourtieae</taxon>
        <taxon>Dovyalis</taxon>
    </lineage>
</organism>
<keyword evidence="2" id="KW-1185">Reference proteome</keyword>
<reference evidence="1 2" key="1">
    <citation type="submission" date="2024-01" db="EMBL/GenBank/DDBJ databases">
        <authorList>
            <person name="Waweru B."/>
        </authorList>
    </citation>
    <scope>NUCLEOTIDE SEQUENCE [LARGE SCALE GENOMIC DNA]</scope>
</reference>